<dbReference type="InterPro" id="IPR011701">
    <property type="entry name" value="MFS"/>
</dbReference>
<feature type="transmembrane region" description="Helical" evidence="5">
    <location>
        <begin position="378"/>
        <end position="405"/>
    </location>
</feature>
<dbReference type="Gene3D" id="1.20.1250.20">
    <property type="entry name" value="MFS general substrate transporter like domains"/>
    <property type="match status" value="1"/>
</dbReference>
<keyword evidence="2 5" id="KW-0812">Transmembrane</keyword>
<dbReference type="Pfam" id="PF07690">
    <property type="entry name" value="MFS_1"/>
    <property type="match status" value="1"/>
</dbReference>
<sequence length="461" mass="48030">MRKINVSELAGAAPFSAAFHGKLLIWCGLVIIFDGYDLAVAGIALPSIMATMGVNAASAGFMVSSALFGMMVGAIGFGTAADRIGRPKAIAISMGLFSLFTLATGFTSDPVTFSAVRFLAGLGIGGVLPNLVAEMAEFSPARIRTTLTTFMFSGYAVGGMLAAVTGKSLLDAYGWQSVFFVAGMPVVLVPFVLKSLPESMPFLIRNQRTGELKRVLAAMAPSHVPQVGDTYVTSAGTARCEGVRALFAQGRGFSTVMLWTVFFMCLFMVYALSAWLAKLMASAGYSLGSALNFVLALNFGAMVGAIGGGWLADRINIKYVLMTFFLLASASIGLLGYDSPLPVRFLLVGLAGATTIGTQLLAYAYVSQFYPLTVGGTGLGWASGVGRTGAIIAPVLIGTIVGMQLELQHNFFAIAVPGLLAFIAMALVDHRFHGQEAPADAEPLHALPAEAVPLAAAGGSR</sequence>
<comment type="caution">
    <text evidence="7">The sequence shown here is derived from an EMBL/GenBank/DDBJ whole genome shotgun (WGS) entry which is preliminary data.</text>
</comment>
<feature type="domain" description="Major facilitator superfamily (MFS) profile" evidence="6">
    <location>
        <begin position="23"/>
        <end position="433"/>
    </location>
</feature>
<evidence type="ECO:0000313" key="7">
    <source>
        <dbReference type="EMBL" id="MRV72042.1"/>
    </source>
</evidence>
<dbReference type="InterPro" id="IPR020846">
    <property type="entry name" value="MFS_dom"/>
</dbReference>
<dbReference type="SUPFAM" id="SSF103473">
    <property type="entry name" value="MFS general substrate transporter"/>
    <property type="match status" value="1"/>
</dbReference>
<dbReference type="PROSITE" id="PS50850">
    <property type="entry name" value="MFS"/>
    <property type="match status" value="1"/>
</dbReference>
<gene>
    <name evidence="7" type="ORF">GJ700_09985</name>
</gene>
<proteinExistence type="predicted"/>
<evidence type="ECO:0000256" key="5">
    <source>
        <dbReference type="SAM" id="Phobius"/>
    </source>
</evidence>
<protein>
    <submittedName>
        <fullName evidence="7">MFS transporter</fullName>
    </submittedName>
</protein>
<comment type="subcellular location">
    <subcellularLocation>
        <location evidence="1">Membrane</location>
        <topology evidence="1">Multi-pass membrane protein</topology>
    </subcellularLocation>
</comment>
<keyword evidence="3 5" id="KW-1133">Transmembrane helix</keyword>
<dbReference type="RefSeq" id="WP_154373191.1">
    <property type="nucleotide sequence ID" value="NZ_WKJJ01000005.1"/>
</dbReference>
<dbReference type="PANTHER" id="PTHR23508">
    <property type="entry name" value="CARBOXYLIC ACID TRANSPORTER PROTEIN HOMOLOG"/>
    <property type="match status" value="1"/>
</dbReference>
<feature type="transmembrane region" description="Helical" evidence="5">
    <location>
        <begin position="23"/>
        <end position="45"/>
    </location>
</feature>
<feature type="transmembrane region" description="Helical" evidence="5">
    <location>
        <begin position="145"/>
        <end position="166"/>
    </location>
</feature>
<evidence type="ECO:0000256" key="4">
    <source>
        <dbReference type="ARBA" id="ARBA00023136"/>
    </source>
</evidence>
<dbReference type="GO" id="GO:0005886">
    <property type="term" value="C:plasma membrane"/>
    <property type="evidence" value="ECO:0007669"/>
    <property type="project" value="TreeGrafter"/>
</dbReference>
<dbReference type="EMBL" id="WKJJ01000005">
    <property type="protein sequence ID" value="MRV72042.1"/>
    <property type="molecule type" value="Genomic_DNA"/>
</dbReference>
<feature type="transmembrane region" description="Helical" evidence="5">
    <location>
        <begin position="89"/>
        <end position="108"/>
    </location>
</feature>
<feature type="transmembrane region" description="Helical" evidence="5">
    <location>
        <begin position="172"/>
        <end position="193"/>
    </location>
</feature>
<reference evidence="7 8" key="1">
    <citation type="submission" date="2019-11" db="EMBL/GenBank/DDBJ databases">
        <title>Novel species isolated from a subtropical stream in China.</title>
        <authorList>
            <person name="Lu H."/>
        </authorList>
    </citation>
    <scope>NUCLEOTIDE SEQUENCE [LARGE SCALE GENOMIC DNA]</scope>
    <source>
        <strain evidence="7 8">FT92W</strain>
    </source>
</reference>
<dbReference type="Proteomes" id="UP000446768">
    <property type="component" value="Unassembled WGS sequence"/>
</dbReference>
<evidence type="ECO:0000259" key="6">
    <source>
        <dbReference type="PROSITE" id="PS50850"/>
    </source>
</evidence>
<evidence type="ECO:0000256" key="3">
    <source>
        <dbReference type="ARBA" id="ARBA00022989"/>
    </source>
</evidence>
<dbReference type="InterPro" id="IPR036259">
    <property type="entry name" value="MFS_trans_sf"/>
</dbReference>
<keyword evidence="8" id="KW-1185">Reference proteome</keyword>
<evidence type="ECO:0000256" key="2">
    <source>
        <dbReference type="ARBA" id="ARBA00022692"/>
    </source>
</evidence>
<evidence type="ECO:0000256" key="1">
    <source>
        <dbReference type="ARBA" id="ARBA00004141"/>
    </source>
</evidence>
<dbReference type="AlphaFoldDB" id="A0A7X2IL54"/>
<feature type="transmembrane region" description="Helical" evidence="5">
    <location>
        <begin position="289"/>
        <end position="312"/>
    </location>
</feature>
<accession>A0A7X2IL54</accession>
<keyword evidence="4 5" id="KW-0472">Membrane</keyword>
<feature type="transmembrane region" description="Helical" evidence="5">
    <location>
        <begin position="343"/>
        <end position="366"/>
    </location>
</feature>
<feature type="transmembrane region" description="Helical" evidence="5">
    <location>
        <begin position="114"/>
        <end position="133"/>
    </location>
</feature>
<feature type="transmembrane region" description="Helical" evidence="5">
    <location>
        <begin position="319"/>
        <end position="337"/>
    </location>
</feature>
<feature type="transmembrane region" description="Helical" evidence="5">
    <location>
        <begin position="57"/>
        <end position="77"/>
    </location>
</feature>
<dbReference type="CDD" id="cd17365">
    <property type="entry name" value="MFS_PcaK_like"/>
    <property type="match status" value="1"/>
</dbReference>
<evidence type="ECO:0000313" key="8">
    <source>
        <dbReference type="Proteomes" id="UP000446768"/>
    </source>
</evidence>
<dbReference type="GO" id="GO:0046943">
    <property type="term" value="F:carboxylic acid transmembrane transporter activity"/>
    <property type="evidence" value="ECO:0007669"/>
    <property type="project" value="TreeGrafter"/>
</dbReference>
<name>A0A7X2IL54_9BURK</name>
<feature type="transmembrane region" description="Helical" evidence="5">
    <location>
        <begin position="411"/>
        <end position="428"/>
    </location>
</feature>
<dbReference type="PANTHER" id="PTHR23508:SF10">
    <property type="entry name" value="CARBOXYLIC ACID TRANSPORTER PROTEIN HOMOLOG"/>
    <property type="match status" value="1"/>
</dbReference>
<organism evidence="7 8">
    <name type="scientific">Pseudoduganella rivuli</name>
    <dbReference type="NCBI Taxonomy" id="2666085"/>
    <lineage>
        <taxon>Bacteria</taxon>
        <taxon>Pseudomonadati</taxon>
        <taxon>Pseudomonadota</taxon>
        <taxon>Betaproteobacteria</taxon>
        <taxon>Burkholderiales</taxon>
        <taxon>Oxalobacteraceae</taxon>
        <taxon>Telluria group</taxon>
        <taxon>Pseudoduganella</taxon>
    </lineage>
</organism>
<feature type="transmembrane region" description="Helical" evidence="5">
    <location>
        <begin position="256"/>
        <end position="277"/>
    </location>
</feature>